<dbReference type="RefSeq" id="WP_013397783.1">
    <property type="nucleotide sequence ID" value="NC_014643.1"/>
</dbReference>
<dbReference type="AlphaFoldDB" id="E3H0M3"/>
<evidence type="ECO:0000313" key="3">
    <source>
        <dbReference type="Proteomes" id="UP000000387"/>
    </source>
</evidence>
<accession>E3H0M3</accession>
<dbReference type="Proteomes" id="UP000000387">
    <property type="component" value="Chromosome"/>
</dbReference>
<dbReference type="KEGG" id="rdn:HMPREF0733_10493"/>
<dbReference type="InterPro" id="IPR046281">
    <property type="entry name" value="DUF6318"/>
</dbReference>
<organism evidence="2 3">
    <name type="scientific">Rothia dentocariosa (strain ATCC 17931 / CDC X599 / XDIA)</name>
    <dbReference type="NCBI Taxonomy" id="762948"/>
    <lineage>
        <taxon>Bacteria</taxon>
        <taxon>Bacillati</taxon>
        <taxon>Actinomycetota</taxon>
        <taxon>Actinomycetes</taxon>
        <taxon>Micrococcales</taxon>
        <taxon>Micrococcaceae</taxon>
        <taxon>Rothia</taxon>
    </lineage>
</organism>
<reference evidence="3" key="1">
    <citation type="submission" date="2010-10" db="EMBL/GenBank/DDBJ databases">
        <title>The complete genome of Rothia dentocariosa ATCC 17931.</title>
        <authorList>
            <person name="Muzny D."/>
            <person name="Qin X."/>
            <person name="Buhay C."/>
            <person name="Dugan-Rocha S."/>
            <person name="Ding Y."/>
            <person name="Chen G."/>
            <person name="Hawes A."/>
            <person name="Holder M."/>
            <person name="Jhangiani S."/>
            <person name="Johnson A."/>
            <person name="Khan Z."/>
            <person name="Li Z."/>
            <person name="Liu W."/>
            <person name="Liu X."/>
            <person name="Perez L."/>
            <person name="Shen H."/>
            <person name="Wang Q."/>
            <person name="Watt J."/>
            <person name="Xi L."/>
            <person name="Xin Y."/>
            <person name="Zhou J."/>
            <person name="Deng J."/>
            <person name="Jiang H."/>
            <person name="Liu Y."/>
            <person name="Qu J."/>
            <person name="Song X.-Z."/>
            <person name="Zhang L."/>
            <person name="Villasana D."/>
            <person name="Johnson A."/>
            <person name="Liu J."/>
            <person name="Liyanage D."/>
            <person name="Lorensuhewa L."/>
            <person name="Robinson T."/>
            <person name="Song A."/>
            <person name="Song B.-B."/>
            <person name="Dinh H."/>
            <person name="Thornton R."/>
            <person name="Coyle M."/>
            <person name="Francisco L."/>
            <person name="Jackson L."/>
            <person name="Javaid M."/>
            <person name="Korchina V."/>
            <person name="Kovar C."/>
            <person name="Mata R."/>
            <person name="Mathew T."/>
            <person name="Ngo R."/>
            <person name="Nguyen L."/>
            <person name="Nguyen N."/>
            <person name="Okwuonu G."/>
            <person name="Ongeri F."/>
            <person name="Pham C."/>
            <person name="Simmons D."/>
            <person name="Wilczek-Boney K."/>
            <person name="Hale W."/>
            <person name="Jakkamsetti A."/>
            <person name="Pham P."/>
            <person name="Ruth R."/>
            <person name="San Lucas F."/>
            <person name="Warren J."/>
            <person name="Zhang J."/>
            <person name="Zhao Z."/>
            <person name="Zhou C."/>
            <person name="Zhu D."/>
            <person name="Lee S."/>
            <person name="Bess C."/>
            <person name="Blankenburg K."/>
            <person name="Forbes L."/>
            <person name="Fu Q."/>
            <person name="Gubbala S."/>
            <person name="Hirani K."/>
            <person name="Jayaseelan J.C."/>
            <person name="Lara F."/>
            <person name="Munidasa M."/>
            <person name="Palculict T."/>
            <person name="Patil S."/>
            <person name="Pu L.-L."/>
            <person name="Saada N."/>
            <person name="Tang L."/>
            <person name="Weissenberger G."/>
            <person name="Zhu Y."/>
            <person name="Hemphill L."/>
            <person name="Shang Y."/>
            <person name="Youmans B."/>
            <person name="Ayvaz T."/>
            <person name="Ross M."/>
            <person name="Santibanez J."/>
            <person name="Aqrawi P."/>
            <person name="Gross S."/>
            <person name="Joshi V."/>
            <person name="Fowler G."/>
            <person name="Nazareth L."/>
            <person name="Reid J."/>
            <person name="Worley K."/>
            <person name="Petrosino J."/>
            <person name="Highlander S."/>
            <person name="Gibbs R."/>
        </authorList>
    </citation>
    <scope>NUCLEOTIDE SEQUENCE [LARGE SCALE GENOMIC DNA]</scope>
    <source>
        <strain evidence="3">ATCC 17931 / CDC X599 / XDIA</strain>
    </source>
</reference>
<name>E3H0M3_ROTDC</name>
<evidence type="ECO:0000259" key="1">
    <source>
        <dbReference type="Pfam" id="PF19843"/>
    </source>
</evidence>
<dbReference type="EMBL" id="CP002280">
    <property type="protein sequence ID" value="ADP39951.1"/>
    <property type="molecule type" value="Genomic_DNA"/>
</dbReference>
<evidence type="ECO:0000313" key="2">
    <source>
        <dbReference type="EMBL" id="ADP39951.1"/>
    </source>
</evidence>
<sequence>MNSTHLPTRRTILALGLSISGTFTLSSCARPEGRTSQYEYSEVYPTPSQTFEQNRGADYSGTIQLGTYEKHGKYVPGTQEHKAQNVPKPLQPHYINEYSSDGMYAFLAYWVESVNYAYLTGDIKPLSQVTDATATIPSAVLDLYQKNTGWVIGPQHIFTIELSTPGSHDVTLKSPDRIWQSVINISSEAQVYDSTNNSTQSFLKVIDRVEKEEVNARLRYLDGHWNLVKEDGSINQRKPL</sequence>
<dbReference type="Pfam" id="PF19843">
    <property type="entry name" value="DUF6318"/>
    <property type="match status" value="1"/>
</dbReference>
<gene>
    <name evidence="2" type="ordered locus">HMPREF0733_10493</name>
</gene>
<dbReference type="GeneID" id="29744208"/>
<protein>
    <recommendedName>
        <fullName evidence="1">DUF6318 domain-containing protein</fullName>
    </recommendedName>
</protein>
<proteinExistence type="predicted"/>
<dbReference type="HOGENOM" id="CLU_071295_0_0_11"/>
<feature type="domain" description="DUF6318" evidence="1">
    <location>
        <begin position="72"/>
        <end position="230"/>
    </location>
</feature>